<dbReference type="AlphaFoldDB" id="A0A8B6EVG5"/>
<dbReference type="EMBL" id="UYJE01005817">
    <property type="protein sequence ID" value="VDI40651.1"/>
    <property type="molecule type" value="Genomic_DNA"/>
</dbReference>
<dbReference type="PANTHER" id="PTHR14499:SF145">
    <property type="entry name" value="POTASSIUM CHANNEL REGULATORY PROTEIN-LIKE"/>
    <property type="match status" value="1"/>
</dbReference>
<dbReference type="PANTHER" id="PTHR14499">
    <property type="entry name" value="POTASSIUM CHANNEL TETRAMERIZATION DOMAIN-CONTAINING"/>
    <property type="match status" value="1"/>
</dbReference>
<protein>
    <submittedName>
        <fullName evidence="2">BTB/POZ domain-containing adapter for CUL3-mediated RhoA degradation protein</fullName>
    </submittedName>
</protein>
<dbReference type="InterPro" id="IPR011333">
    <property type="entry name" value="SKP1/BTB/POZ_sf"/>
</dbReference>
<organism evidence="2 3">
    <name type="scientific">Mytilus galloprovincialis</name>
    <name type="common">Mediterranean mussel</name>
    <dbReference type="NCBI Taxonomy" id="29158"/>
    <lineage>
        <taxon>Eukaryota</taxon>
        <taxon>Metazoa</taxon>
        <taxon>Spiralia</taxon>
        <taxon>Lophotrochozoa</taxon>
        <taxon>Mollusca</taxon>
        <taxon>Bivalvia</taxon>
        <taxon>Autobranchia</taxon>
        <taxon>Pteriomorphia</taxon>
        <taxon>Mytilida</taxon>
        <taxon>Mytiloidea</taxon>
        <taxon>Mytilidae</taxon>
        <taxon>Mytilinae</taxon>
        <taxon>Mytilus</taxon>
    </lineage>
</organism>
<sequence>MAFYAQCPDSQKEMPPVVKLNVGGRHFETRLETLRKYPESMLGAMFSGRYKLDLTNDGRYFIDRNGDYFEHILEFLRDSSYKPPKDFLSAVFREADYFALVALRDKMMMTPPIYPFCGDRPEPVPNYMEIKENIMKESRDFVKATARGQTIVYLLALQEEEEPTPEYVYCSEKDHLLKIIVPIDNPTMVFSHQSNGIIKSIVDDQEIEGIEDVPPILTFKADSKDHALSVSNCLFYDLKKHAFDIKMENENCTSQGVFYDFGFKTKEYGEFGCNPCYHHSKFTFLW</sequence>
<keyword evidence="3" id="KW-1185">Reference proteome</keyword>
<dbReference type="OrthoDB" id="2414723at2759"/>
<dbReference type="SMART" id="SM00225">
    <property type="entry name" value="BTB"/>
    <property type="match status" value="1"/>
</dbReference>
<evidence type="ECO:0000313" key="3">
    <source>
        <dbReference type="Proteomes" id="UP000596742"/>
    </source>
</evidence>
<evidence type="ECO:0000259" key="1">
    <source>
        <dbReference type="SMART" id="SM00225"/>
    </source>
</evidence>
<comment type="caution">
    <text evidence="2">The sequence shown here is derived from an EMBL/GenBank/DDBJ whole genome shotgun (WGS) entry which is preliminary data.</text>
</comment>
<dbReference type="InterPro" id="IPR003131">
    <property type="entry name" value="T1-type_BTB"/>
</dbReference>
<dbReference type="SUPFAM" id="SSF54695">
    <property type="entry name" value="POZ domain"/>
    <property type="match status" value="1"/>
</dbReference>
<reference evidence="2" key="1">
    <citation type="submission" date="2018-11" db="EMBL/GenBank/DDBJ databases">
        <authorList>
            <person name="Alioto T."/>
            <person name="Alioto T."/>
        </authorList>
    </citation>
    <scope>NUCLEOTIDE SEQUENCE</scope>
</reference>
<evidence type="ECO:0000313" key="2">
    <source>
        <dbReference type="EMBL" id="VDI40651.1"/>
    </source>
</evidence>
<feature type="domain" description="BTB" evidence="1">
    <location>
        <begin position="16"/>
        <end position="115"/>
    </location>
</feature>
<accession>A0A8B6EVG5</accession>
<dbReference type="Gene3D" id="3.30.710.10">
    <property type="entry name" value="Potassium Channel Kv1.1, Chain A"/>
    <property type="match status" value="1"/>
</dbReference>
<proteinExistence type="predicted"/>
<gene>
    <name evidence="2" type="ORF">MGAL_10B021928</name>
</gene>
<dbReference type="Proteomes" id="UP000596742">
    <property type="component" value="Unassembled WGS sequence"/>
</dbReference>
<dbReference type="Pfam" id="PF02214">
    <property type="entry name" value="BTB_2"/>
    <property type="match status" value="1"/>
</dbReference>
<dbReference type="GO" id="GO:0051260">
    <property type="term" value="P:protein homooligomerization"/>
    <property type="evidence" value="ECO:0007669"/>
    <property type="project" value="InterPro"/>
</dbReference>
<dbReference type="InterPro" id="IPR000210">
    <property type="entry name" value="BTB/POZ_dom"/>
</dbReference>
<name>A0A8B6EVG5_MYTGA</name>